<dbReference type="AlphaFoldDB" id="A0A5C6FG33"/>
<proteinExistence type="predicted"/>
<reference evidence="1 2" key="1">
    <citation type="submission" date="2019-02" db="EMBL/GenBank/DDBJ databases">
        <title>Deep-cultivation of Planctomycetes and their phenomic and genomic characterization uncovers novel biology.</title>
        <authorList>
            <person name="Wiegand S."/>
            <person name="Jogler M."/>
            <person name="Boedeker C."/>
            <person name="Pinto D."/>
            <person name="Vollmers J."/>
            <person name="Rivas-Marin E."/>
            <person name="Kohn T."/>
            <person name="Peeters S.H."/>
            <person name="Heuer A."/>
            <person name="Rast P."/>
            <person name="Oberbeckmann S."/>
            <person name="Bunk B."/>
            <person name="Jeske O."/>
            <person name="Meyerdierks A."/>
            <person name="Storesund J.E."/>
            <person name="Kallscheuer N."/>
            <person name="Luecker S."/>
            <person name="Lage O.M."/>
            <person name="Pohl T."/>
            <person name="Merkel B.J."/>
            <person name="Hornburger P."/>
            <person name="Mueller R.-W."/>
            <person name="Bruemmer F."/>
            <person name="Labrenz M."/>
            <person name="Spormann A.M."/>
            <person name="Op Den Camp H."/>
            <person name="Overmann J."/>
            <person name="Amann R."/>
            <person name="Jetten M.S.M."/>
            <person name="Mascher T."/>
            <person name="Medema M.H."/>
            <person name="Devos D.P."/>
            <person name="Kaster A.-K."/>
            <person name="Ovreas L."/>
            <person name="Rohde M."/>
            <person name="Galperin M.Y."/>
            <person name="Jogler C."/>
        </authorList>
    </citation>
    <scope>NUCLEOTIDE SEQUENCE [LARGE SCALE GENOMIC DNA]</scope>
    <source>
        <strain evidence="1 2">Poly51</strain>
    </source>
</reference>
<evidence type="ECO:0000313" key="1">
    <source>
        <dbReference type="EMBL" id="TWU60736.1"/>
    </source>
</evidence>
<keyword evidence="2" id="KW-1185">Reference proteome</keyword>
<evidence type="ECO:0000313" key="2">
    <source>
        <dbReference type="Proteomes" id="UP000318288"/>
    </source>
</evidence>
<gene>
    <name evidence="1" type="ORF">Poly51_10170</name>
</gene>
<accession>A0A5C6FG33</accession>
<dbReference type="Proteomes" id="UP000318288">
    <property type="component" value="Unassembled WGS sequence"/>
</dbReference>
<sequence length="37" mass="3867">MNVAGIFASGPVGRDSTQDLVLALKAYNVTELFAVAK</sequence>
<dbReference type="EMBL" id="SJPW01000001">
    <property type="protein sequence ID" value="TWU60736.1"/>
    <property type="molecule type" value="Genomic_DNA"/>
</dbReference>
<protein>
    <submittedName>
        <fullName evidence="1">Uncharacterized protein</fullName>
    </submittedName>
</protein>
<comment type="caution">
    <text evidence="1">The sequence shown here is derived from an EMBL/GenBank/DDBJ whole genome shotgun (WGS) entry which is preliminary data.</text>
</comment>
<name>A0A5C6FG33_9BACT</name>
<organism evidence="1 2">
    <name type="scientific">Rubripirellula tenax</name>
    <dbReference type="NCBI Taxonomy" id="2528015"/>
    <lineage>
        <taxon>Bacteria</taxon>
        <taxon>Pseudomonadati</taxon>
        <taxon>Planctomycetota</taxon>
        <taxon>Planctomycetia</taxon>
        <taxon>Pirellulales</taxon>
        <taxon>Pirellulaceae</taxon>
        <taxon>Rubripirellula</taxon>
    </lineage>
</organism>